<name>A0ABU9BMY7_9BURK</name>
<sequence>MIDAASLMTLQAYSLHRHEHRRKLAAHRRQRTLSLGPQMRLQFEDELTVRHQIQEVLWMDRRADDADAVGEEIATYAHLVPDGGQWTATLMIELPDAAERQYWMPILNEAVQEVYVELPGHARVAASVNDDLPCQHRGRDSGVHFLRFRFDTGHRERLQRDGEALLGCTHHRYHWRRTIPRGTLASLLRDLVQPRPAPRPCPP</sequence>
<organism evidence="1 2">
    <name type="scientific">Ideonella lacteola</name>
    <dbReference type="NCBI Taxonomy" id="2984193"/>
    <lineage>
        <taxon>Bacteria</taxon>
        <taxon>Pseudomonadati</taxon>
        <taxon>Pseudomonadota</taxon>
        <taxon>Betaproteobacteria</taxon>
        <taxon>Burkholderiales</taxon>
        <taxon>Sphaerotilaceae</taxon>
        <taxon>Ideonella</taxon>
    </lineage>
</organism>
<proteinExistence type="predicted"/>
<accession>A0ABU9BMY7</accession>
<dbReference type="Proteomes" id="UP001371218">
    <property type="component" value="Unassembled WGS sequence"/>
</dbReference>
<comment type="caution">
    <text evidence="1">The sequence shown here is derived from an EMBL/GenBank/DDBJ whole genome shotgun (WGS) entry which is preliminary data.</text>
</comment>
<gene>
    <name evidence="1" type="ORF">AACH06_04070</name>
</gene>
<dbReference type="EMBL" id="JBBUTG010000002">
    <property type="protein sequence ID" value="MEK8029990.1"/>
    <property type="molecule type" value="Genomic_DNA"/>
</dbReference>
<dbReference type="Pfam" id="PF12007">
    <property type="entry name" value="DUF3501"/>
    <property type="match status" value="1"/>
</dbReference>
<evidence type="ECO:0000313" key="2">
    <source>
        <dbReference type="Proteomes" id="UP001371218"/>
    </source>
</evidence>
<dbReference type="RefSeq" id="WP_341424352.1">
    <property type="nucleotide sequence ID" value="NZ_JBBUTG010000002.1"/>
</dbReference>
<protein>
    <submittedName>
        <fullName evidence="1">DUF3501 family protein</fullName>
    </submittedName>
</protein>
<reference evidence="1 2" key="1">
    <citation type="submission" date="2024-04" db="EMBL/GenBank/DDBJ databases">
        <title>Novel species of the genus Ideonella isolated from streams.</title>
        <authorList>
            <person name="Lu H."/>
        </authorList>
    </citation>
    <scope>NUCLEOTIDE SEQUENCE [LARGE SCALE GENOMIC DNA]</scope>
    <source>
        <strain evidence="1 2">DXS29W</strain>
    </source>
</reference>
<dbReference type="InterPro" id="IPR021890">
    <property type="entry name" value="DUF3501"/>
</dbReference>
<keyword evidence="2" id="KW-1185">Reference proteome</keyword>
<evidence type="ECO:0000313" key="1">
    <source>
        <dbReference type="EMBL" id="MEK8029990.1"/>
    </source>
</evidence>